<comment type="caution">
    <text evidence="1">The sequence shown here is derived from an EMBL/GenBank/DDBJ whole genome shotgun (WGS) entry which is preliminary data.</text>
</comment>
<dbReference type="EMBL" id="MOBI01000021">
    <property type="protein sequence ID" value="ROM93792.1"/>
    <property type="molecule type" value="Genomic_DNA"/>
</dbReference>
<accession>A0A423GN67</accession>
<gene>
    <name evidence="1" type="ORF">BK658_19195</name>
</gene>
<proteinExistence type="predicted"/>
<evidence type="ECO:0000313" key="2">
    <source>
        <dbReference type="Proteomes" id="UP000284684"/>
    </source>
</evidence>
<organism evidence="1 2">
    <name type="scientific">Pseudomonas brassicacearum</name>
    <dbReference type="NCBI Taxonomy" id="930166"/>
    <lineage>
        <taxon>Bacteria</taxon>
        <taxon>Pseudomonadati</taxon>
        <taxon>Pseudomonadota</taxon>
        <taxon>Gammaproteobacteria</taxon>
        <taxon>Pseudomonadales</taxon>
        <taxon>Pseudomonadaceae</taxon>
        <taxon>Pseudomonas</taxon>
    </lineage>
</organism>
<evidence type="ECO:0000313" key="1">
    <source>
        <dbReference type="EMBL" id="ROM93792.1"/>
    </source>
</evidence>
<protein>
    <submittedName>
        <fullName evidence="1">Uncharacterized protein</fullName>
    </submittedName>
</protein>
<name>A0A423GN67_9PSED</name>
<sequence>MAFTTAQLAAQINNSRADLQLWANSTLQNQGPMVPAFTTYFNNLQTWITQNGGANPFGWDNVTGLTYPNGIQVVLQGPAQTAPFNDAFNDVRAHLGTPGFRLFQAAQASLTLIGVLGRMG</sequence>
<dbReference type="AlphaFoldDB" id="A0A423GN67"/>
<reference evidence="1 2" key="1">
    <citation type="submission" date="2016-10" db="EMBL/GenBank/DDBJ databases">
        <title>Comparative genome analysis of multiple Pseudomonas spp. focuses on biocontrol and plant growth promoting traits.</title>
        <authorList>
            <person name="Tao X.-Y."/>
            <person name="Taylor C.G."/>
        </authorList>
    </citation>
    <scope>NUCLEOTIDE SEQUENCE [LARGE SCALE GENOMIC DNA]</scope>
    <source>
        <strain evidence="1 2">37D10</strain>
    </source>
</reference>
<dbReference type="Proteomes" id="UP000284684">
    <property type="component" value="Unassembled WGS sequence"/>
</dbReference>
<dbReference type="RefSeq" id="WP_123583806.1">
    <property type="nucleotide sequence ID" value="NZ_MOBI01000021.1"/>
</dbReference>